<dbReference type="InterPro" id="IPR006664">
    <property type="entry name" value="OMP_bac"/>
</dbReference>
<feature type="compositionally biased region" description="Polar residues" evidence="5">
    <location>
        <begin position="36"/>
        <end position="47"/>
    </location>
</feature>
<dbReference type="PRINTS" id="PR01021">
    <property type="entry name" value="OMPADOMAIN"/>
</dbReference>
<keyword evidence="6" id="KW-1133">Transmembrane helix</keyword>
<dbReference type="InterPro" id="IPR036737">
    <property type="entry name" value="OmpA-like_sf"/>
</dbReference>
<dbReference type="Gene3D" id="3.30.1330.60">
    <property type="entry name" value="OmpA-like domain"/>
    <property type="match status" value="1"/>
</dbReference>
<evidence type="ECO:0000259" key="7">
    <source>
        <dbReference type="PROSITE" id="PS51123"/>
    </source>
</evidence>
<dbReference type="STRING" id="1453999.AW06_001011"/>
<dbReference type="InterPro" id="IPR006665">
    <property type="entry name" value="OmpA-like"/>
</dbReference>
<keyword evidence="2 4" id="KW-0472">Membrane</keyword>
<evidence type="ECO:0000256" key="2">
    <source>
        <dbReference type="ARBA" id="ARBA00023136"/>
    </source>
</evidence>
<keyword evidence="3" id="KW-0998">Cell outer membrane</keyword>
<dbReference type="AlphaFoldDB" id="A0A080M9A3"/>
<dbReference type="GO" id="GO:0009279">
    <property type="term" value="C:cell outer membrane"/>
    <property type="evidence" value="ECO:0007669"/>
    <property type="project" value="UniProtKB-SubCell"/>
</dbReference>
<evidence type="ECO:0000256" key="5">
    <source>
        <dbReference type="SAM" id="MobiDB-lite"/>
    </source>
</evidence>
<organism evidence="8 9">
    <name type="scientific">Candidatus Accumulibacter cognatus</name>
    <dbReference type="NCBI Taxonomy" id="2954383"/>
    <lineage>
        <taxon>Bacteria</taxon>
        <taxon>Pseudomonadati</taxon>
        <taxon>Pseudomonadota</taxon>
        <taxon>Betaproteobacteria</taxon>
        <taxon>Candidatus Accumulibacter</taxon>
    </lineage>
</organism>
<dbReference type="InterPro" id="IPR050330">
    <property type="entry name" value="Bact_OuterMem_StrucFunc"/>
</dbReference>
<protein>
    <submittedName>
        <fullName evidence="8">Minor outer membrane protein Omp16</fullName>
    </submittedName>
</protein>
<dbReference type="Proteomes" id="UP000021315">
    <property type="component" value="Unassembled WGS sequence"/>
</dbReference>
<dbReference type="CDD" id="cd07185">
    <property type="entry name" value="OmpA_C-like"/>
    <property type="match status" value="1"/>
</dbReference>
<evidence type="ECO:0000256" key="4">
    <source>
        <dbReference type="PROSITE-ProRule" id="PRU00473"/>
    </source>
</evidence>
<gene>
    <name evidence="8" type="ORF">AW06_001011</name>
</gene>
<reference evidence="8" key="1">
    <citation type="submission" date="2014-02" db="EMBL/GenBank/DDBJ databases">
        <title>Expanding our view of genomic diversity in Candidatus Accumulibacter clades.</title>
        <authorList>
            <person name="Skennerton C.T."/>
            <person name="Barr J.J."/>
            <person name="Slater F.R."/>
            <person name="Bond P.L."/>
            <person name="Tyson G.W."/>
        </authorList>
    </citation>
    <scope>NUCLEOTIDE SEQUENCE [LARGE SCALE GENOMIC DNA]</scope>
</reference>
<dbReference type="PANTHER" id="PTHR30329">
    <property type="entry name" value="STATOR ELEMENT OF FLAGELLAR MOTOR COMPLEX"/>
    <property type="match status" value="1"/>
</dbReference>
<comment type="caution">
    <text evidence="8">The sequence shown here is derived from an EMBL/GenBank/DDBJ whole genome shotgun (WGS) entry which is preliminary data.</text>
</comment>
<feature type="region of interest" description="Disordered" evidence="5">
    <location>
        <begin position="34"/>
        <end position="61"/>
    </location>
</feature>
<name>A0A080M9A3_9PROT</name>
<sequence>MRPARIVSRLSSLIRLFYGVMLIGCSTVAISPSEPMPQQSLDASSAPDTPLDAPSTKETDSADLEEANSIYFAKGATRIDTAGQDKLRHHAVRLKANPAQVVTLAGYTDDLGSASYNLAIAERRIEAVAKLLRTYGVPKNQIHPLRRYSAGRGEAMPACRTTECRQIMRRVEVIYGIR</sequence>
<evidence type="ECO:0000256" key="6">
    <source>
        <dbReference type="SAM" id="Phobius"/>
    </source>
</evidence>
<evidence type="ECO:0000313" key="8">
    <source>
        <dbReference type="EMBL" id="KFB77828.1"/>
    </source>
</evidence>
<feature type="transmembrane region" description="Helical" evidence="6">
    <location>
        <begin position="12"/>
        <end position="30"/>
    </location>
</feature>
<dbReference type="Pfam" id="PF00691">
    <property type="entry name" value="OmpA"/>
    <property type="match status" value="1"/>
</dbReference>
<keyword evidence="9" id="KW-1185">Reference proteome</keyword>
<keyword evidence="6" id="KW-0812">Transmembrane</keyword>
<comment type="subcellular location">
    <subcellularLocation>
        <location evidence="1">Cell outer membrane</location>
    </subcellularLocation>
</comment>
<dbReference type="EMBL" id="JDST02000016">
    <property type="protein sequence ID" value="KFB77828.1"/>
    <property type="molecule type" value="Genomic_DNA"/>
</dbReference>
<evidence type="ECO:0000313" key="9">
    <source>
        <dbReference type="Proteomes" id="UP000021315"/>
    </source>
</evidence>
<proteinExistence type="predicted"/>
<evidence type="ECO:0000256" key="1">
    <source>
        <dbReference type="ARBA" id="ARBA00004442"/>
    </source>
</evidence>
<feature type="domain" description="OmpA-like" evidence="7">
    <location>
        <begin position="59"/>
        <end position="178"/>
    </location>
</feature>
<dbReference type="PROSITE" id="PS51123">
    <property type="entry name" value="OMPA_2"/>
    <property type="match status" value="1"/>
</dbReference>
<accession>A0A080M9A3</accession>
<dbReference type="SUPFAM" id="SSF103088">
    <property type="entry name" value="OmpA-like"/>
    <property type="match status" value="1"/>
</dbReference>
<evidence type="ECO:0000256" key="3">
    <source>
        <dbReference type="ARBA" id="ARBA00023237"/>
    </source>
</evidence>
<dbReference type="PANTHER" id="PTHR30329:SF21">
    <property type="entry name" value="LIPOPROTEIN YIAD-RELATED"/>
    <property type="match status" value="1"/>
</dbReference>